<evidence type="ECO:0000259" key="1">
    <source>
        <dbReference type="PROSITE" id="PS51462"/>
    </source>
</evidence>
<dbReference type="PANTHER" id="PTHR43736">
    <property type="entry name" value="ADP-RIBOSE PYROPHOSPHATASE"/>
    <property type="match status" value="1"/>
</dbReference>
<dbReference type="EMBL" id="ML119056">
    <property type="protein sequence ID" value="ROT38182.1"/>
    <property type="molecule type" value="Genomic_DNA"/>
</dbReference>
<proteinExistence type="predicted"/>
<accession>A0A3N2PUL2</accession>
<dbReference type="STRING" id="1314773.A0A3N2PUL2"/>
<dbReference type="AlphaFoldDB" id="A0A3N2PUL2"/>
<dbReference type="SUPFAM" id="SSF55811">
    <property type="entry name" value="Nudix"/>
    <property type="match status" value="1"/>
</dbReference>
<name>A0A3N2PUL2_SODAK</name>
<dbReference type="Proteomes" id="UP000272025">
    <property type="component" value="Unassembled WGS sequence"/>
</dbReference>
<dbReference type="CDD" id="cd02883">
    <property type="entry name" value="NUDIX_Hydrolase"/>
    <property type="match status" value="1"/>
</dbReference>
<dbReference type="OrthoDB" id="276276at2759"/>
<dbReference type="PROSITE" id="PS51462">
    <property type="entry name" value="NUDIX"/>
    <property type="match status" value="1"/>
</dbReference>
<protein>
    <recommendedName>
        <fullName evidence="1">Nudix hydrolase domain-containing protein</fullName>
    </recommendedName>
</protein>
<dbReference type="InterPro" id="IPR015797">
    <property type="entry name" value="NUDIX_hydrolase-like_dom_sf"/>
</dbReference>
<feature type="domain" description="Nudix hydrolase" evidence="1">
    <location>
        <begin position="48"/>
        <end position="198"/>
    </location>
</feature>
<dbReference type="RefSeq" id="XP_028465988.1">
    <property type="nucleotide sequence ID" value="XM_028612103.1"/>
</dbReference>
<evidence type="ECO:0000313" key="3">
    <source>
        <dbReference type="Proteomes" id="UP000272025"/>
    </source>
</evidence>
<dbReference type="PANTHER" id="PTHR43736:SF1">
    <property type="entry name" value="DIHYDRONEOPTERIN TRIPHOSPHATE DIPHOSPHATASE"/>
    <property type="match status" value="1"/>
</dbReference>
<dbReference type="InterPro" id="IPR000086">
    <property type="entry name" value="NUDIX_hydrolase_dom"/>
</dbReference>
<dbReference type="Gene3D" id="3.90.79.10">
    <property type="entry name" value="Nucleoside Triphosphate Pyrophosphohydrolase"/>
    <property type="match status" value="1"/>
</dbReference>
<evidence type="ECO:0000313" key="2">
    <source>
        <dbReference type="EMBL" id="ROT38182.1"/>
    </source>
</evidence>
<dbReference type="Pfam" id="PF00293">
    <property type="entry name" value="NUDIX"/>
    <property type="match status" value="1"/>
</dbReference>
<reference evidence="2 3" key="1">
    <citation type="journal article" date="2018" name="Mol. Ecol.">
        <title>The obligate alkalophilic soda-lake fungus Sodiomyces alkalinus has shifted to a protein diet.</title>
        <authorList>
            <person name="Grum-Grzhimaylo A.A."/>
            <person name="Falkoski D.L."/>
            <person name="van den Heuvel J."/>
            <person name="Valero-Jimenez C.A."/>
            <person name="Min B."/>
            <person name="Choi I.G."/>
            <person name="Lipzen A."/>
            <person name="Daum C.G."/>
            <person name="Aanen D.K."/>
            <person name="Tsang A."/>
            <person name="Henrissat B."/>
            <person name="Bilanenko E.N."/>
            <person name="de Vries R.P."/>
            <person name="van Kan J.A.L."/>
            <person name="Grigoriev I.V."/>
            <person name="Debets A.J.M."/>
        </authorList>
    </citation>
    <scope>NUCLEOTIDE SEQUENCE [LARGE SCALE GENOMIC DNA]</scope>
    <source>
        <strain evidence="2 3">F11</strain>
    </source>
</reference>
<sequence length="212" mass="23575">MTPALPSAPPRGPAFKIAYHPSLERFNLPPQSYLADHAPAIPPEITRFHGLATSALVFDSRGRVLLLRRAQHDSMPGLWEPPGGAADLGTDKSVLEACARELWEEAGLVARRAVRVMSIARDVPPGTVFWNRTRERCYVRVVLELEVEEVGRQQDGEVPVKMDADEHDAFVWASEDEVRSGHVPGVQGPFELTFGGTREALLEAFRMRRDET</sequence>
<organism evidence="2 3">
    <name type="scientific">Sodiomyces alkalinus (strain CBS 110278 / VKM F-3762 / F11)</name>
    <name type="common">Alkaliphilic filamentous fungus</name>
    <dbReference type="NCBI Taxonomy" id="1314773"/>
    <lineage>
        <taxon>Eukaryota</taxon>
        <taxon>Fungi</taxon>
        <taxon>Dikarya</taxon>
        <taxon>Ascomycota</taxon>
        <taxon>Pezizomycotina</taxon>
        <taxon>Sordariomycetes</taxon>
        <taxon>Hypocreomycetidae</taxon>
        <taxon>Glomerellales</taxon>
        <taxon>Plectosphaerellaceae</taxon>
        <taxon>Sodiomyces</taxon>
    </lineage>
</organism>
<dbReference type="GeneID" id="39580581"/>
<gene>
    <name evidence="2" type="ORF">SODALDRAFT_333951</name>
</gene>
<keyword evidence="3" id="KW-1185">Reference proteome</keyword>